<dbReference type="KEGG" id="bfz:BAU07_20920"/>
<accession>A0A193GI34</accession>
<feature type="transmembrane region" description="Helical" evidence="5">
    <location>
        <begin position="45"/>
        <end position="62"/>
    </location>
</feature>
<keyword evidence="3 5" id="KW-1133">Transmembrane helix</keyword>
<keyword evidence="2 5" id="KW-0812">Transmembrane</keyword>
<evidence type="ECO:0000256" key="1">
    <source>
        <dbReference type="ARBA" id="ARBA00004141"/>
    </source>
</evidence>
<protein>
    <recommendedName>
        <fullName evidence="6">TM2 domain-containing protein</fullName>
    </recommendedName>
</protein>
<evidence type="ECO:0000256" key="5">
    <source>
        <dbReference type="SAM" id="Phobius"/>
    </source>
</evidence>
<dbReference type="Pfam" id="PF05154">
    <property type="entry name" value="TM2"/>
    <property type="match status" value="1"/>
</dbReference>
<dbReference type="RefSeq" id="WP_066661975.1">
    <property type="nucleotide sequence ID" value="NZ_CBCSCL010000011.1"/>
</dbReference>
<evidence type="ECO:0000259" key="6">
    <source>
        <dbReference type="Pfam" id="PF05154"/>
    </source>
</evidence>
<dbReference type="GO" id="GO:0016020">
    <property type="term" value="C:membrane"/>
    <property type="evidence" value="ECO:0007669"/>
    <property type="project" value="UniProtKB-SubCell"/>
</dbReference>
<proteinExistence type="predicted"/>
<name>A0A193GI34_9BORD</name>
<dbReference type="OrthoDB" id="8702870at2"/>
<comment type="subcellular location">
    <subcellularLocation>
        <location evidence="1">Membrane</location>
        <topology evidence="1">Multi-pass membrane protein</topology>
    </subcellularLocation>
</comment>
<dbReference type="InterPro" id="IPR007829">
    <property type="entry name" value="TM2"/>
</dbReference>
<keyword evidence="8" id="KW-1185">Reference proteome</keyword>
<feature type="transmembrane region" description="Helical" evidence="5">
    <location>
        <begin position="68"/>
        <end position="88"/>
    </location>
</feature>
<dbReference type="AlphaFoldDB" id="A0A193GI34"/>
<dbReference type="EMBL" id="CP016172">
    <property type="protein sequence ID" value="ANN79253.1"/>
    <property type="molecule type" value="Genomic_DNA"/>
</dbReference>
<keyword evidence="4 5" id="KW-0472">Membrane</keyword>
<organism evidence="7 8">
    <name type="scientific">Bordetella flabilis</name>
    <dbReference type="NCBI Taxonomy" id="463014"/>
    <lineage>
        <taxon>Bacteria</taxon>
        <taxon>Pseudomonadati</taxon>
        <taxon>Pseudomonadota</taxon>
        <taxon>Betaproteobacteria</taxon>
        <taxon>Burkholderiales</taxon>
        <taxon>Alcaligenaceae</taxon>
        <taxon>Bordetella</taxon>
    </lineage>
</organism>
<evidence type="ECO:0000313" key="7">
    <source>
        <dbReference type="EMBL" id="ANN79253.1"/>
    </source>
</evidence>
<feature type="domain" description="TM2" evidence="6">
    <location>
        <begin position="16"/>
        <end position="52"/>
    </location>
</feature>
<dbReference type="STRING" id="463014.BAU07_20920"/>
<gene>
    <name evidence="7" type="ORF">BAU07_20920</name>
</gene>
<sequence length="150" mass="16521">MVDASSALRSAPRAPRTKVRAGLLALFFGWLGAHWWYLGRRGAALMTLFALACLAATRWFPVWYDNPAFFLLFIPMTAGFIESVVLCLRADDKFDRAYNPGLQAPSRTGWGPVLVALAALLIGSIATMFAIAMVVVYVWTAMGWLDGYVL</sequence>
<evidence type="ECO:0000313" key="8">
    <source>
        <dbReference type="Proteomes" id="UP000091926"/>
    </source>
</evidence>
<feature type="transmembrane region" description="Helical" evidence="5">
    <location>
        <begin position="109"/>
        <end position="140"/>
    </location>
</feature>
<evidence type="ECO:0000256" key="2">
    <source>
        <dbReference type="ARBA" id="ARBA00022692"/>
    </source>
</evidence>
<evidence type="ECO:0000256" key="3">
    <source>
        <dbReference type="ARBA" id="ARBA00022989"/>
    </source>
</evidence>
<feature type="transmembrane region" description="Helical" evidence="5">
    <location>
        <begin position="20"/>
        <end position="38"/>
    </location>
</feature>
<dbReference type="Proteomes" id="UP000091926">
    <property type="component" value="Chromosome"/>
</dbReference>
<evidence type="ECO:0000256" key="4">
    <source>
        <dbReference type="ARBA" id="ARBA00023136"/>
    </source>
</evidence>
<reference evidence="7 8" key="1">
    <citation type="submission" date="2016-06" db="EMBL/GenBank/DDBJ databases">
        <title>Complete genome sequences of Bordetella bronchialis and Bordetella flabilis.</title>
        <authorList>
            <person name="LiPuma J.J."/>
            <person name="Spilker T."/>
        </authorList>
    </citation>
    <scope>NUCLEOTIDE SEQUENCE [LARGE SCALE GENOMIC DNA]</scope>
    <source>
        <strain evidence="7 8">AU10664</strain>
    </source>
</reference>